<accession>A0AAV7XQ08</accession>
<feature type="region of interest" description="Disordered" evidence="1">
    <location>
        <begin position="83"/>
        <end position="121"/>
    </location>
</feature>
<feature type="signal peptide" evidence="2">
    <location>
        <begin position="1"/>
        <end position="22"/>
    </location>
</feature>
<dbReference type="EMBL" id="JAPTSV010000008">
    <property type="protein sequence ID" value="KAJ1525512.1"/>
    <property type="molecule type" value="Genomic_DNA"/>
</dbReference>
<gene>
    <name evidence="3" type="ORF">ONE63_010320</name>
</gene>
<reference evidence="3" key="1">
    <citation type="submission" date="2022-12" db="EMBL/GenBank/DDBJ databases">
        <title>Chromosome-level genome assembly of the bean flower thrips Megalurothrips usitatus.</title>
        <authorList>
            <person name="Ma L."/>
            <person name="Liu Q."/>
            <person name="Li H."/>
            <person name="Cai W."/>
        </authorList>
    </citation>
    <scope>NUCLEOTIDE SEQUENCE</scope>
    <source>
        <strain evidence="3">Cailab_2022a</strain>
    </source>
</reference>
<keyword evidence="4" id="KW-1185">Reference proteome</keyword>
<feature type="chain" id="PRO_5043787430" evidence="2">
    <location>
        <begin position="23"/>
        <end position="121"/>
    </location>
</feature>
<evidence type="ECO:0000313" key="4">
    <source>
        <dbReference type="Proteomes" id="UP001075354"/>
    </source>
</evidence>
<organism evidence="3 4">
    <name type="scientific">Megalurothrips usitatus</name>
    <name type="common">bean blossom thrips</name>
    <dbReference type="NCBI Taxonomy" id="439358"/>
    <lineage>
        <taxon>Eukaryota</taxon>
        <taxon>Metazoa</taxon>
        <taxon>Ecdysozoa</taxon>
        <taxon>Arthropoda</taxon>
        <taxon>Hexapoda</taxon>
        <taxon>Insecta</taxon>
        <taxon>Pterygota</taxon>
        <taxon>Neoptera</taxon>
        <taxon>Paraneoptera</taxon>
        <taxon>Thysanoptera</taxon>
        <taxon>Terebrantia</taxon>
        <taxon>Thripoidea</taxon>
        <taxon>Thripidae</taxon>
        <taxon>Megalurothrips</taxon>
    </lineage>
</organism>
<evidence type="ECO:0000256" key="1">
    <source>
        <dbReference type="SAM" id="MobiDB-lite"/>
    </source>
</evidence>
<evidence type="ECO:0000256" key="2">
    <source>
        <dbReference type="SAM" id="SignalP"/>
    </source>
</evidence>
<comment type="caution">
    <text evidence="3">The sequence shown here is derived from an EMBL/GenBank/DDBJ whole genome shotgun (WGS) entry which is preliminary data.</text>
</comment>
<keyword evidence="2" id="KW-0732">Signal</keyword>
<proteinExistence type="predicted"/>
<evidence type="ECO:0000313" key="3">
    <source>
        <dbReference type="EMBL" id="KAJ1525512.1"/>
    </source>
</evidence>
<sequence length="121" mass="13457">MPKGSTLVGLFLCVVAVTPTSEQYLYEDEDFEDIHSRLLSCLKNLPSIKLAGEPFERMESVLHNLTVLTALGYRQRAAELPGPRAVLGASSTRPAEPRRRVSPRELSPAQHRAGTRKKLIF</sequence>
<name>A0AAV7XQ08_9NEOP</name>
<protein>
    <submittedName>
        <fullName evidence="3">Uncharacterized protein</fullName>
    </submittedName>
</protein>
<dbReference type="AlphaFoldDB" id="A0AAV7XQ08"/>
<dbReference type="Proteomes" id="UP001075354">
    <property type="component" value="Chromosome 8"/>
</dbReference>